<accession>A0ABW7G5M6</accession>
<evidence type="ECO:0000259" key="5">
    <source>
        <dbReference type="PROSITE" id="PS50931"/>
    </source>
</evidence>
<dbReference type="InterPro" id="IPR000847">
    <property type="entry name" value="LysR_HTH_N"/>
</dbReference>
<evidence type="ECO:0000256" key="3">
    <source>
        <dbReference type="ARBA" id="ARBA00023125"/>
    </source>
</evidence>
<evidence type="ECO:0000256" key="1">
    <source>
        <dbReference type="ARBA" id="ARBA00009437"/>
    </source>
</evidence>
<comment type="similarity">
    <text evidence="1">Belongs to the LysR transcriptional regulatory family.</text>
</comment>
<gene>
    <name evidence="6" type="ORF">ACG00X_10440</name>
</gene>
<dbReference type="InterPro" id="IPR036388">
    <property type="entry name" value="WH-like_DNA-bd_sf"/>
</dbReference>
<dbReference type="Gene3D" id="3.40.190.290">
    <property type="match status" value="1"/>
</dbReference>
<comment type="caution">
    <text evidence="6">The sequence shown here is derived from an EMBL/GenBank/DDBJ whole genome shotgun (WGS) entry which is preliminary data.</text>
</comment>
<dbReference type="InterPro" id="IPR058163">
    <property type="entry name" value="LysR-type_TF_proteobact-type"/>
</dbReference>
<dbReference type="EMBL" id="JBIGIA010000007">
    <property type="protein sequence ID" value="MFG6457248.1"/>
    <property type="molecule type" value="Genomic_DNA"/>
</dbReference>
<keyword evidence="7" id="KW-1185">Reference proteome</keyword>
<dbReference type="Pfam" id="PF03466">
    <property type="entry name" value="LysR_substrate"/>
    <property type="match status" value="1"/>
</dbReference>
<dbReference type="InterPro" id="IPR036390">
    <property type="entry name" value="WH_DNA-bd_sf"/>
</dbReference>
<keyword evidence="3" id="KW-0238">DNA-binding</keyword>
<dbReference type="RefSeq" id="WP_394488084.1">
    <property type="nucleotide sequence ID" value="NZ_JBIGIA010000007.1"/>
</dbReference>
<evidence type="ECO:0000313" key="6">
    <source>
        <dbReference type="EMBL" id="MFG6457248.1"/>
    </source>
</evidence>
<dbReference type="PANTHER" id="PTHR30537:SF5">
    <property type="entry name" value="HTH-TYPE TRANSCRIPTIONAL ACTIVATOR TTDR-RELATED"/>
    <property type="match status" value="1"/>
</dbReference>
<protein>
    <submittedName>
        <fullName evidence="6">LysR family transcriptional regulator</fullName>
    </submittedName>
</protein>
<feature type="domain" description="HTH lysR-type" evidence="5">
    <location>
        <begin position="1"/>
        <end position="59"/>
    </location>
</feature>
<reference evidence="6 7" key="1">
    <citation type="submission" date="2024-09" db="EMBL/GenBank/DDBJ databases">
        <title>Novel species of the genus Pelomonas and Roseateles isolated from streams.</title>
        <authorList>
            <person name="Lu H."/>
        </authorList>
    </citation>
    <scope>NUCLEOTIDE SEQUENCE [LARGE SCALE GENOMIC DNA]</scope>
    <source>
        <strain evidence="6 7">BYS96W</strain>
    </source>
</reference>
<dbReference type="Gene3D" id="1.10.10.10">
    <property type="entry name" value="Winged helix-like DNA-binding domain superfamily/Winged helix DNA-binding domain"/>
    <property type="match status" value="1"/>
</dbReference>
<evidence type="ECO:0000256" key="2">
    <source>
        <dbReference type="ARBA" id="ARBA00023015"/>
    </source>
</evidence>
<dbReference type="Pfam" id="PF00126">
    <property type="entry name" value="HTH_1"/>
    <property type="match status" value="1"/>
</dbReference>
<evidence type="ECO:0000256" key="4">
    <source>
        <dbReference type="ARBA" id="ARBA00023163"/>
    </source>
</evidence>
<dbReference type="SUPFAM" id="SSF53850">
    <property type="entry name" value="Periplasmic binding protein-like II"/>
    <property type="match status" value="1"/>
</dbReference>
<proteinExistence type="inferred from homology"/>
<dbReference type="CDD" id="cd08471">
    <property type="entry name" value="PBP2_CrgA_like_2"/>
    <property type="match status" value="1"/>
</dbReference>
<dbReference type="PANTHER" id="PTHR30537">
    <property type="entry name" value="HTH-TYPE TRANSCRIPTIONAL REGULATOR"/>
    <property type="match status" value="1"/>
</dbReference>
<name>A0ABW7G5M6_9BURK</name>
<keyword evidence="4" id="KW-0804">Transcription</keyword>
<dbReference type="PROSITE" id="PS50931">
    <property type="entry name" value="HTH_LYSR"/>
    <property type="match status" value="1"/>
</dbReference>
<evidence type="ECO:0000313" key="7">
    <source>
        <dbReference type="Proteomes" id="UP001606305"/>
    </source>
</evidence>
<dbReference type="InterPro" id="IPR005119">
    <property type="entry name" value="LysR_subst-bd"/>
</dbReference>
<keyword evidence="2" id="KW-0805">Transcription regulation</keyword>
<organism evidence="6 7">
    <name type="scientific">Pelomonas nitida</name>
    <dbReference type="NCBI Taxonomy" id="3299027"/>
    <lineage>
        <taxon>Bacteria</taxon>
        <taxon>Pseudomonadati</taxon>
        <taxon>Pseudomonadota</taxon>
        <taxon>Betaproteobacteria</taxon>
        <taxon>Burkholderiales</taxon>
        <taxon>Sphaerotilaceae</taxon>
        <taxon>Roseateles</taxon>
    </lineage>
</organism>
<sequence>MDRLDAMAVFVAAVDEGSLSAAGRRLQMPLATASRKLAELETHLGTRLVTRSTRQLTLTEAGRDYLVAAREILERVEEAERGAAGVQAAPRGELIVAAPLVFGRLHVVPVVTDYLARFADVNVRLLLSDRNANLLEEHIDVALRIGTLPDSGLVALRLGEIRRVTCASPAYLAARGTPAAPADLRGHDCVNFEGLGGTSAWSFPVADTMQRVPVRTRLSVTTADAAIRAAEGGAGITRLLSYQVADALREGRLVRLLPAYEPAPVPVSLLYSRQGRLPMKTRSFLDFATPRLQAALRELQPAG</sequence>
<dbReference type="Proteomes" id="UP001606305">
    <property type="component" value="Unassembled WGS sequence"/>
</dbReference>
<dbReference type="SUPFAM" id="SSF46785">
    <property type="entry name" value="Winged helix' DNA-binding domain"/>
    <property type="match status" value="1"/>
</dbReference>